<dbReference type="GO" id="GO:0044780">
    <property type="term" value="P:bacterial-type flagellum assembly"/>
    <property type="evidence" value="ECO:0007669"/>
    <property type="project" value="InterPro"/>
</dbReference>
<keyword evidence="2" id="KW-0969">Cilium</keyword>
<dbReference type="Pfam" id="PF05130">
    <property type="entry name" value="FlgN"/>
    <property type="match status" value="1"/>
</dbReference>
<evidence type="ECO:0000313" key="2">
    <source>
        <dbReference type="EMBL" id="MST73795.1"/>
    </source>
</evidence>
<keyword evidence="2" id="KW-0966">Cell projection</keyword>
<dbReference type="Gene3D" id="1.20.58.300">
    <property type="entry name" value="FlgN-like"/>
    <property type="match status" value="1"/>
</dbReference>
<accession>A0A6L5YMZ8</accession>
<protein>
    <submittedName>
        <fullName evidence="2">Flagellar protein FlgN</fullName>
    </submittedName>
</protein>
<name>A0A6L5YMZ8_9FIRM</name>
<dbReference type="RefSeq" id="WP_328596823.1">
    <property type="nucleotide sequence ID" value="NZ_VUNI01000002.1"/>
</dbReference>
<dbReference type="InterPro" id="IPR036679">
    <property type="entry name" value="FlgN-like_sf"/>
</dbReference>
<dbReference type="Proteomes" id="UP000474024">
    <property type="component" value="Unassembled WGS sequence"/>
</dbReference>
<dbReference type="EMBL" id="VUNI01000002">
    <property type="protein sequence ID" value="MST73795.1"/>
    <property type="molecule type" value="Genomic_DNA"/>
</dbReference>
<proteinExistence type="predicted"/>
<gene>
    <name evidence="2" type="ORF">FYJ75_01945</name>
</gene>
<comment type="caution">
    <text evidence="2">The sequence shown here is derived from an EMBL/GenBank/DDBJ whole genome shotgun (WGS) entry which is preliminary data.</text>
</comment>
<sequence length="170" mass="19150">MASLVEELVSVLEQELHIYEQLAELGEQKRQILIQSDVPALEKLTVLEQEASTELLAFSNKQTELLNDIATVLGKNPQEVTVTRLIGFLEEQPGVQQKLSEARDHLIETAELVNRQNELNGILIHQAMELLEFDITLFKSMRQAPETANYDRNAYNTGMLLGNSGFDAKQ</sequence>
<keyword evidence="1" id="KW-1005">Bacterial flagellum biogenesis</keyword>
<keyword evidence="3" id="KW-1185">Reference proteome</keyword>
<evidence type="ECO:0000313" key="3">
    <source>
        <dbReference type="Proteomes" id="UP000474024"/>
    </source>
</evidence>
<keyword evidence="2" id="KW-0282">Flagellum</keyword>
<dbReference type="AlphaFoldDB" id="A0A6L5YMZ8"/>
<organism evidence="2 3">
    <name type="scientific">Roseburia porci</name>
    <dbReference type="NCBI Taxonomy" id="2605790"/>
    <lineage>
        <taxon>Bacteria</taxon>
        <taxon>Bacillati</taxon>
        <taxon>Bacillota</taxon>
        <taxon>Clostridia</taxon>
        <taxon>Lachnospirales</taxon>
        <taxon>Lachnospiraceae</taxon>
        <taxon>Roseburia</taxon>
    </lineage>
</organism>
<evidence type="ECO:0000256" key="1">
    <source>
        <dbReference type="ARBA" id="ARBA00022795"/>
    </source>
</evidence>
<dbReference type="InterPro" id="IPR007809">
    <property type="entry name" value="FlgN-like"/>
</dbReference>
<dbReference type="SUPFAM" id="SSF140566">
    <property type="entry name" value="FlgN-like"/>
    <property type="match status" value="1"/>
</dbReference>
<reference evidence="2 3" key="1">
    <citation type="submission" date="2019-08" db="EMBL/GenBank/DDBJ databases">
        <title>In-depth cultivation of the pig gut microbiome towards novel bacterial diversity and tailored functional studies.</title>
        <authorList>
            <person name="Wylensek D."/>
            <person name="Hitch T.C.A."/>
            <person name="Clavel T."/>
        </authorList>
    </citation>
    <scope>NUCLEOTIDE SEQUENCE [LARGE SCALE GENOMIC DNA]</scope>
    <source>
        <strain evidence="2 3">MUC/MUC-530-WT-4D</strain>
    </source>
</reference>